<keyword evidence="3" id="KW-1185">Reference proteome</keyword>
<feature type="non-terminal residue" evidence="2">
    <location>
        <position position="108"/>
    </location>
</feature>
<evidence type="ECO:0000313" key="3">
    <source>
        <dbReference type="Proteomes" id="UP001523219"/>
    </source>
</evidence>
<name>A0ABT0ZNB1_9ACTN</name>
<evidence type="ECO:0000256" key="1">
    <source>
        <dbReference type="SAM" id="MobiDB-lite"/>
    </source>
</evidence>
<comment type="caution">
    <text evidence="2">The sequence shown here is derived from an EMBL/GenBank/DDBJ whole genome shotgun (WGS) entry which is preliminary data.</text>
</comment>
<evidence type="ECO:0000313" key="2">
    <source>
        <dbReference type="EMBL" id="MCN9245053.1"/>
    </source>
</evidence>
<proteinExistence type="predicted"/>
<dbReference type="EMBL" id="JAMWMR010000120">
    <property type="protein sequence ID" value="MCN9245053.1"/>
    <property type="molecule type" value="Genomic_DNA"/>
</dbReference>
<protein>
    <submittedName>
        <fullName evidence="2">Uncharacterized protein</fullName>
    </submittedName>
</protein>
<dbReference type="Proteomes" id="UP001523219">
    <property type="component" value="Unassembled WGS sequence"/>
</dbReference>
<accession>A0ABT0ZNB1</accession>
<gene>
    <name evidence="2" type="ORF">NGF19_30495</name>
</gene>
<feature type="region of interest" description="Disordered" evidence="1">
    <location>
        <begin position="1"/>
        <end position="33"/>
    </location>
</feature>
<reference evidence="2 3" key="1">
    <citation type="submission" date="2022-05" db="EMBL/GenBank/DDBJ databases">
        <title>Streptomyces sp. nov. RY43-2 isolated from soil of a peat swamp forest.</title>
        <authorList>
            <person name="Kanchanasin P."/>
            <person name="Tanasupawat S."/>
            <person name="Phongsopitanun W."/>
        </authorList>
    </citation>
    <scope>NUCLEOTIDE SEQUENCE [LARGE SCALE GENOMIC DNA]</scope>
    <source>
        <strain evidence="2 3">RY43-2</strain>
    </source>
</reference>
<sequence>MASEATPEGQSALTEAEAFAQARRTGKPVEVTSLGGESSEVFATPDGNLEAREYLRPVRARVGGRWKPVDTGLVKAGSGMVAPKVTTVGLEFSGGGDAPMVRMTKAGR</sequence>
<organism evidence="2 3">
    <name type="scientific">Streptomyces macrolidinus</name>
    <dbReference type="NCBI Taxonomy" id="2952607"/>
    <lineage>
        <taxon>Bacteria</taxon>
        <taxon>Bacillati</taxon>
        <taxon>Actinomycetota</taxon>
        <taxon>Actinomycetes</taxon>
        <taxon>Kitasatosporales</taxon>
        <taxon>Streptomycetaceae</taxon>
        <taxon>Streptomyces</taxon>
    </lineage>
</organism>